<keyword evidence="2" id="KW-1185">Reference proteome</keyword>
<name>A0A6H2DN33_9SPHN</name>
<accession>A0A6H2DN33</accession>
<dbReference type="InterPro" id="IPR036412">
    <property type="entry name" value="HAD-like_sf"/>
</dbReference>
<dbReference type="Pfam" id="PF00702">
    <property type="entry name" value="Hydrolase"/>
    <property type="match status" value="1"/>
</dbReference>
<gene>
    <name evidence="1" type="ORF">HF685_10175</name>
</gene>
<dbReference type="InterPro" id="IPR023198">
    <property type="entry name" value="PGP-like_dom2"/>
</dbReference>
<dbReference type="SFLD" id="SFLDG01129">
    <property type="entry name" value="C1.5:_HAD__Beta-PGM__Phosphata"/>
    <property type="match status" value="1"/>
</dbReference>
<sequence>MSEAHKIDTVIFDVGNVLYHWNLRCLFEKLIADAEELDWFLANVVTPEWHFQHDAGRPLAEMLPERVAQFPEYETHIQAYAERFNETISGPVKGSLELVEQLSNSGVTIFGITNFGSEFWQQFRPTAPIFDLFGDIVVSGDEKLVKPDPAIYRLALQRFDRNAGQCLFIDDRADNIEAGEALGIKGHVFVDAVVLEKHLSNLGLLRDLSF</sequence>
<proteinExistence type="predicted"/>
<organism evidence="1 2">
    <name type="scientific">Parasphingorhabdus halotolerans</name>
    <dbReference type="NCBI Taxonomy" id="2725558"/>
    <lineage>
        <taxon>Bacteria</taxon>
        <taxon>Pseudomonadati</taxon>
        <taxon>Pseudomonadota</taxon>
        <taxon>Alphaproteobacteria</taxon>
        <taxon>Sphingomonadales</taxon>
        <taxon>Sphingomonadaceae</taxon>
        <taxon>Parasphingorhabdus</taxon>
    </lineage>
</organism>
<dbReference type="AlphaFoldDB" id="A0A6H2DN33"/>
<dbReference type="Gene3D" id="3.40.50.1000">
    <property type="entry name" value="HAD superfamily/HAD-like"/>
    <property type="match status" value="1"/>
</dbReference>
<evidence type="ECO:0000313" key="1">
    <source>
        <dbReference type="EMBL" id="QJB69598.1"/>
    </source>
</evidence>
<dbReference type="InterPro" id="IPR023214">
    <property type="entry name" value="HAD_sf"/>
</dbReference>
<dbReference type="Gene3D" id="1.10.150.240">
    <property type="entry name" value="Putative phosphatase, domain 2"/>
    <property type="match status" value="1"/>
</dbReference>
<dbReference type="Proteomes" id="UP000501600">
    <property type="component" value="Chromosome"/>
</dbReference>
<dbReference type="KEGG" id="phao:HF685_10175"/>
<reference evidence="1 2" key="1">
    <citation type="submission" date="2020-04" db="EMBL/GenBank/DDBJ databases">
        <title>Genome sequence for Sphingorhabdus sp. strain M1.</title>
        <authorList>
            <person name="Park S.-J."/>
        </authorList>
    </citation>
    <scope>NUCLEOTIDE SEQUENCE [LARGE SCALE GENOMIC DNA]</scope>
    <source>
        <strain evidence="1 2">JK6</strain>
    </source>
</reference>
<evidence type="ECO:0000313" key="2">
    <source>
        <dbReference type="Proteomes" id="UP000501600"/>
    </source>
</evidence>
<dbReference type="CDD" id="cd02603">
    <property type="entry name" value="HAD_sEH-N_like"/>
    <property type="match status" value="1"/>
</dbReference>
<dbReference type="SFLD" id="SFLDS00003">
    <property type="entry name" value="Haloacid_Dehalogenase"/>
    <property type="match status" value="1"/>
</dbReference>
<dbReference type="InterPro" id="IPR006439">
    <property type="entry name" value="HAD-SF_hydro_IA"/>
</dbReference>
<dbReference type="SUPFAM" id="SSF56784">
    <property type="entry name" value="HAD-like"/>
    <property type="match status" value="1"/>
</dbReference>
<dbReference type="EMBL" id="CP051217">
    <property type="protein sequence ID" value="QJB69598.1"/>
    <property type="molecule type" value="Genomic_DNA"/>
</dbReference>
<dbReference type="NCBIfam" id="TIGR01509">
    <property type="entry name" value="HAD-SF-IA-v3"/>
    <property type="match status" value="1"/>
</dbReference>
<dbReference type="RefSeq" id="WP_168819741.1">
    <property type="nucleotide sequence ID" value="NZ_CP051217.1"/>
</dbReference>
<dbReference type="PRINTS" id="PR00413">
    <property type="entry name" value="HADHALOGNASE"/>
</dbReference>
<dbReference type="PANTHER" id="PTHR43611:SF3">
    <property type="entry name" value="FLAVIN MONONUCLEOTIDE HYDROLASE 1, CHLOROPLATIC"/>
    <property type="match status" value="1"/>
</dbReference>
<dbReference type="PANTHER" id="PTHR43611">
    <property type="entry name" value="ALPHA-D-GLUCOSE 1-PHOSPHATE PHOSPHATASE"/>
    <property type="match status" value="1"/>
</dbReference>
<protein>
    <submittedName>
        <fullName evidence="1">HAD family phosphatase</fullName>
    </submittedName>
</protein>